<proteinExistence type="predicted"/>
<dbReference type="InterPro" id="IPR004839">
    <property type="entry name" value="Aminotransferase_I/II_large"/>
</dbReference>
<dbReference type="Proteomes" id="UP000516046">
    <property type="component" value="Chromosome"/>
</dbReference>
<evidence type="ECO:0000313" key="6">
    <source>
        <dbReference type="Proteomes" id="UP000516046"/>
    </source>
</evidence>
<dbReference type="CDD" id="cd00609">
    <property type="entry name" value="AAT_like"/>
    <property type="match status" value="1"/>
</dbReference>
<feature type="domain" description="Aminotransferase class I/classII large" evidence="4">
    <location>
        <begin position="26"/>
        <end position="347"/>
    </location>
</feature>
<sequence length="375" mass="41826">MGKYLSKHFQDKEGYHLGEAPKDRTYIKINANESPYPPSPAVLSALTKELVTTQNLYADPKSTELTKTIAAYYHVKPEQVFADSGSDVILAYCMIAFGSGNGGFCFPDVTYNFYKTFSIFFGLQYREIPLKKDFSICADDYCSCGCNVLIANPNAPSGLKLDLADVKRIAATNSAHLVIIDEAYVDYGNESCVPLINQYDNLLIIQTMSKSRNLAGARIGFAVSSAQNIADLFQMKAAFNPDSINSISQALGCAAVRDVDYMHQCVSKIIRTREKVRAALLQRGFHVLESNTNFLFFEPTVLSAEALYSALKQEGVLVRYYDQPRIQTYIRMSIGTEEQMHTVIAKIDKILLRCCKTQTTIVSPYPSYQTRIEAN</sequence>
<name>A0A7G9WIL1_9FIRM</name>
<dbReference type="KEGG" id="caml:H6X83_02395"/>
<dbReference type="Gene3D" id="3.40.640.10">
    <property type="entry name" value="Type I PLP-dependent aspartate aminotransferase-like (Major domain)"/>
    <property type="match status" value="1"/>
</dbReference>
<evidence type="ECO:0000256" key="3">
    <source>
        <dbReference type="ARBA" id="ARBA00022898"/>
    </source>
</evidence>
<dbReference type="AlphaFoldDB" id="A0A7G9WIL1"/>
<dbReference type="EMBL" id="CP060696">
    <property type="protein sequence ID" value="QNO18523.1"/>
    <property type="molecule type" value="Genomic_DNA"/>
</dbReference>
<protein>
    <submittedName>
        <fullName evidence="5">Histidinol-phosphate transaminase</fullName>
        <ecNumber evidence="5">2.6.1.9</ecNumber>
    </submittedName>
</protein>
<dbReference type="InterPro" id="IPR015422">
    <property type="entry name" value="PyrdxlP-dep_Trfase_small"/>
</dbReference>
<organism evidence="5 6">
    <name type="scientific">Caproicibacterium amylolyticum</name>
    <dbReference type="NCBI Taxonomy" id="2766537"/>
    <lineage>
        <taxon>Bacteria</taxon>
        <taxon>Bacillati</taxon>
        <taxon>Bacillota</taxon>
        <taxon>Clostridia</taxon>
        <taxon>Eubacteriales</taxon>
        <taxon>Oscillospiraceae</taxon>
        <taxon>Caproicibacterium</taxon>
    </lineage>
</organism>
<dbReference type="InterPro" id="IPR050106">
    <property type="entry name" value="HistidinolP_aminotransfase"/>
</dbReference>
<dbReference type="InterPro" id="IPR015421">
    <property type="entry name" value="PyrdxlP-dep_Trfase_major"/>
</dbReference>
<dbReference type="InterPro" id="IPR015424">
    <property type="entry name" value="PyrdxlP-dep_Trfase"/>
</dbReference>
<dbReference type="EC" id="2.6.1.9" evidence="5"/>
<dbReference type="PANTHER" id="PTHR43643">
    <property type="entry name" value="HISTIDINOL-PHOSPHATE AMINOTRANSFERASE 2"/>
    <property type="match status" value="1"/>
</dbReference>
<dbReference type="RefSeq" id="WP_212507585.1">
    <property type="nucleotide sequence ID" value="NZ_CP060696.1"/>
</dbReference>
<gene>
    <name evidence="5" type="ORF">H6X83_02395</name>
</gene>
<dbReference type="Gene3D" id="3.90.1150.10">
    <property type="entry name" value="Aspartate Aminotransferase, domain 1"/>
    <property type="match status" value="1"/>
</dbReference>
<keyword evidence="6" id="KW-1185">Reference proteome</keyword>
<dbReference type="PANTHER" id="PTHR43643:SF3">
    <property type="entry name" value="HISTIDINOL-PHOSPHATE AMINOTRANSFERASE"/>
    <property type="match status" value="1"/>
</dbReference>
<reference evidence="5 6" key="1">
    <citation type="submission" date="2020-08" db="EMBL/GenBank/DDBJ databases">
        <authorList>
            <person name="Ren C."/>
            <person name="Gu Y."/>
            <person name="Xu Y."/>
        </authorList>
    </citation>
    <scope>NUCLEOTIDE SEQUENCE [LARGE SCALE GENOMIC DNA]</scope>
    <source>
        <strain evidence="5 6">LBM18003</strain>
    </source>
</reference>
<evidence type="ECO:0000256" key="1">
    <source>
        <dbReference type="ARBA" id="ARBA00022576"/>
    </source>
</evidence>
<accession>A0A7G9WIL1</accession>
<keyword evidence="3" id="KW-0663">Pyridoxal phosphate</keyword>
<evidence type="ECO:0000256" key="2">
    <source>
        <dbReference type="ARBA" id="ARBA00022679"/>
    </source>
</evidence>
<keyword evidence="1 5" id="KW-0032">Aminotransferase</keyword>
<dbReference type="SUPFAM" id="SSF53383">
    <property type="entry name" value="PLP-dependent transferases"/>
    <property type="match status" value="1"/>
</dbReference>
<evidence type="ECO:0000313" key="5">
    <source>
        <dbReference type="EMBL" id="QNO18523.1"/>
    </source>
</evidence>
<evidence type="ECO:0000259" key="4">
    <source>
        <dbReference type="Pfam" id="PF00155"/>
    </source>
</evidence>
<keyword evidence="2 5" id="KW-0808">Transferase</keyword>
<dbReference type="GO" id="GO:0030170">
    <property type="term" value="F:pyridoxal phosphate binding"/>
    <property type="evidence" value="ECO:0007669"/>
    <property type="project" value="InterPro"/>
</dbReference>
<dbReference type="GO" id="GO:0004400">
    <property type="term" value="F:histidinol-phosphate transaminase activity"/>
    <property type="evidence" value="ECO:0007669"/>
    <property type="project" value="UniProtKB-EC"/>
</dbReference>
<dbReference type="Pfam" id="PF00155">
    <property type="entry name" value="Aminotran_1_2"/>
    <property type="match status" value="1"/>
</dbReference>